<gene>
    <name evidence="2" type="ORF">STSP1_00189</name>
</gene>
<dbReference type="PANTHER" id="PTHR30273:SF2">
    <property type="entry name" value="PROTEIN FECR"/>
    <property type="match status" value="1"/>
</dbReference>
<reference evidence="3" key="1">
    <citation type="submission" date="2017-04" db="EMBL/GenBank/DDBJ databases">
        <title>Comparative genomics and description of representatives of a novel lineage of planctomycetes thriving in anoxic sediments.</title>
        <authorList>
            <person name="Spring S."/>
            <person name="Bunk B."/>
            <person name="Sproer C."/>
        </authorList>
    </citation>
    <scope>NUCLEOTIDE SEQUENCE [LARGE SCALE GENOMIC DNA]</scope>
    <source>
        <strain evidence="3">ST-PulAB-D4</strain>
    </source>
</reference>
<evidence type="ECO:0000256" key="1">
    <source>
        <dbReference type="SAM" id="Phobius"/>
    </source>
</evidence>
<dbReference type="InterPro" id="IPR038637">
    <property type="entry name" value="NPCBM_sf"/>
</dbReference>
<dbReference type="AlphaFoldDB" id="A0A1W6LJA6"/>
<dbReference type="Proteomes" id="UP000193334">
    <property type="component" value="Chromosome"/>
</dbReference>
<dbReference type="STRING" id="1941349.STSP1_00189"/>
<dbReference type="PANTHER" id="PTHR30273">
    <property type="entry name" value="PERIPLASMIC SIGNAL SENSOR AND SIGMA FACTOR ACTIVATOR FECR-RELATED"/>
    <property type="match status" value="1"/>
</dbReference>
<keyword evidence="1" id="KW-1133">Transmembrane helix</keyword>
<accession>A0A1W6LJA6</accession>
<name>A0A1W6LJA6_9BACT</name>
<feature type="transmembrane region" description="Helical" evidence="1">
    <location>
        <begin position="115"/>
        <end position="137"/>
    </location>
</feature>
<dbReference type="InterPro" id="IPR012373">
    <property type="entry name" value="Ferrdict_sens_TM"/>
</dbReference>
<evidence type="ECO:0000313" key="2">
    <source>
        <dbReference type="EMBL" id="ARN55823.1"/>
    </source>
</evidence>
<sequence>MNSEMCRELSLLIESSVNGMLTDRQRHRFNEILASDKQARDFYREYIQVCSSLNSIGGYVCEQDSFSQENCLNVLAELAWYEKYAPAVSRSEKKPKEPAKKKINQDLAQKQPRHISWLTAVSGAVSAAAIIFFLIYANLFVPEMKKVAALEDSYQAEWGRQVYNKKDPIYTGSENIQLKKGLAEFKTDRGVKLVVEGPAEFRFSSISEINLDYGSIYSNVPVEGVGFAVSTDNSRVVDLGTEFGVTADKKGSSQLHVFSGKTRLISSKGWLNNTAFDVVESMACKVTEASLAVEKIELAKNKFARHFDETAKVVWRGEKRIDLADIVGGGNGLGTGKTAFAINSLNGDFGHRRSIRMIMKRANSNRFNPVKDLQFIDGVFVPASGNGEVKISSEGHSFSWMPRASGRYWGGIINGMVHFENPDVFRHNLSLAGEVLRYPKAKGIFMHPNQGITFDLRRIREAYGNISLAGFTAEFGLSDTVFDNSKLKLNKNFSDTNMPSCDIYVLLDGEMEFHKEAQTPQDQPCDIDVSIQSSDEFLTVITAVPADRRKVNYCWSLLKDPVLNLAESR</sequence>
<dbReference type="RefSeq" id="WP_085754549.1">
    <property type="nucleotide sequence ID" value="NZ_CP021023.1"/>
</dbReference>
<dbReference type="Gene3D" id="2.60.120.1440">
    <property type="match status" value="1"/>
</dbReference>
<dbReference type="Gene3D" id="2.60.120.1060">
    <property type="entry name" value="NPCBM/NEW2 domain"/>
    <property type="match status" value="1"/>
</dbReference>
<keyword evidence="1" id="KW-0812">Transmembrane</keyword>
<dbReference type="GO" id="GO:0016989">
    <property type="term" value="F:sigma factor antagonist activity"/>
    <property type="evidence" value="ECO:0007669"/>
    <property type="project" value="TreeGrafter"/>
</dbReference>
<proteinExistence type="predicted"/>
<dbReference type="KEGG" id="pbp:STSP1_00189"/>
<evidence type="ECO:0000313" key="3">
    <source>
        <dbReference type="Proteomes" id="UP000193334"/>
    </source>
</evidence>
<keyword evidence="1" id="KW-0472">Membrane</keyword>
<dbReference type="EMBL" id="CP021023">
    <property type="protein sequence ID" value="ARN55823.1"/>
    <property type="molecule type" value="Genomic_DNA"/>
</dbReference>
<protein>
    <submittedName>
        <fullName evidence="2">FecR protein</fullName>
    </submittedName>
</protein>
<organism evidence="2 3">
    <name type="scientific">Sedimentisphaera salicampi</name>
    <dbReference type="NCBI Taxonomy" id="1941349"/>
    <lineage>
        <taxon>Bacteria</taxon>
        <taxon>Pseudomonadati</taxon>
        <taxon>Planctomycetota</taxon>
        <taxon>Phycisphaerae</taxon>
        <taxon>Sedimentisphaerales</taxon>
        <taxon>Sedimentisphaeraceae</taxon>
        <taxon>Sedimentisphaera</taxon>
    </lineage>
</organism>
<keyword evidence="3" id="KW-1185">Reference proteome</keyword>